<sequence>MFKREDDPTSVSRRTLLGAAAATPLVCTGAEAALPPAPESLVGLCAGWLKADFESDALSRRWGALEILAASGYDYFRLDDNQRRRLPMGPEMDAIEVQLDVLSKERDRRFKAITALEPRNLHEVASLLVIAARMDLYMPGDTAPLIHQAIMFLSSAVCPRCGEPYVPPSLPKT</sequence>
<evidence type="ECO:0000313" key="1">
    <source>
        <dbReference type="EMBL" id="AVQ00802.1"/>
    </source>
</evidence>
<dbReference type="PROSITE" id="PS51318">
    <property type="entry name" value="TAT"/>
    <property type="match status" value="1"/>
</dbReference>
<evidence type="ECO:0000313" key="2">
    <source>
        <dbReference type="Proteomes" id="UP000240527"/>
    </source>
</evidence>
<dbReference type="RefSeq" id="WP_013077640.1">
    <property type="nucleotide sequence ID" value="NZ_CP027850.1"/>
</dbReference>
<organism evidence="1 2">
    <name type="scientific">Caulobacter segnis</name>
    <dbReference type="NCBI Taxonomy" id="88688"/>
    <lineage>
        <taxon>Bacteria</taxon>
        <taxon>Pseudomonadati</taxon>
        <taxon>Pseudomonadota</taxon>
        <taxon>Alphaproteobacteria</taxon>
        <taxon>Caulobacterales</taxon>
        <taxon>Caulobacteraceae</taxon>
        <taxon>Caulobacter</taxon>
    </lineage>
</organism>
<gene>
    <name evidence="1" type="ORF">B7G68_02350</name>
</gene>
<dbReference type="EMBL" id="CP027850">
    <property type="protein sequence ID" value="AVQ00802.1"/>
    <property type="molecule type" value="Genomic_DNA"/>
</dbReference>
<reference evidence="1 2" key="1">
    <citation type="journal article" date="2015" name="Biotechnol. Bioeng.">
        <title>Genome sequence and phenotypic characterization of Caulobacter segnis.</title>
        <authorList>
            <person name="Patel S."/>
            <person name="Fletcher B."/>
            <person name="Scott D.C."/>
            <person name="Ely B."/>
        </authorList>
    </citation>
    <scope>NUCLEOTIDE SEQUENCE [LARGE SCALE GENOMIC DNA]</scope>
    <source>
        <strain evidence="1 2">TK0059</strain>
    </source>
</reference>
<keyword evidence="2" id="KW-1185">Reference proteome</keyword>
<name>A0ABN5IP34_9CAUL</name>
<proteinExistence type="predicted"/>
<dbReference type="InterPro" id="IPR006311">
    <property type="entry name" value="TAT_signal"/>
</dbReference>
<protein>
    <submittedName>
        <fullName evidence="1">Uncharacterized protein</fullName>
    </submittedName>
</protein>
<dbReference type="Proteomes" id="UP000240527">
    <property type="component" value="Chromosome"/>
</dbReference>
<accession>A0ABN5IP34</accession>